<accession>A0A3G5AD86</accession>
<reference evidence="1" key="1">
    <citation type="submission" date="2018-10" db="EMBL/GenBank/DDBJ databases">
        <title>Hidden diversity of soil giant viruses.</title>
        <authorList>
            <person name="Schulz F."/>
            <person name="Alteio L."/>
            <person name="Goudeau D."/>
            <person name="Ryan E.M."/>
            <person name="Malmstrom R.R."/>
            <person name="Blanchard J."/>
            <person name="Woyke T."/>
        </authorList>
    </citation>
    <scope>NUCLEOTIDE SEQUENCE</scope>
    <source>
        <strain evidence="1">SAV1</strain>
    </source>
</reference>
<dbReference type="EMBL" id="MK072442">
    <property type="protein sequence ID" value="AYV85185.1"/>
    <property type="molecule type" value="Genomic_DNA"/>
</dbReference>
<evidence type="ECO:0000313" key="1">
    <source>
        <dbReference type="EMBL" id="AYV85185.1"/>
    </source>
</evidence>
<evidence type="ECO:0008006" key="2">
    <source>
        <dbReference type="Google" id="ProtNLM"/>
    </source>
</evidence>
<dbReference type="Gene3D" id="2.60.120.590">
    <property type="entry name" value="Alpha-ketoglutarate-dependent dioxygenase AlkB-like"/>
    <property type="match status" value="1"/>
</dbReference>
<gene>
    <name evidence="1" type="ORF">Satyrvirus6_17</name>
</gene>
<name>A0A3G5AD86_9VIRU</name>
<organism evidence="1">
    <name type="scientific">Satyrvirus sp</name>
    <dbReference type="NCBI Taxonomy" id="2487771"/>
    <lineage>
        <taxon>Viruses</taxon>
        <taxon>Varidnaviria</taxon>
        <taxon>Bamfordvirae</taxon>
        <taxon>Nucleocytoviricota</taxon>
        <taxon>Megaviricetes</taxon>
        <taxon>Imitervirales</taxon>
        <taxon>Mimiviridae</taxon>
        <taxon>Megamimivirinae</taxon>
    </lineage>
</organism>
<proteinExistence type="predicted"/>
<dbReference type="InterPro" id="IPR037151">
    <property type="entry name" value="AlkB-like_sf"/>
</dbReference>
<protein>
    <recommendedName>
        <fullName evidence="2">2OG-Fe(II) oxygenase</fullName>
    </recommendedName>
</protein>
<sequence>MDNKTITITLCDMAENHVGMQKIGKLVDEGFTLNDLLEIKKYFERKNATKIELIDLNYPIEKLDIYPDDEAYILVVRNGIDLLFKSIQPNKTSTDLFNELRNLKWDTKALMYGRVVNKHARHNLCFGNQTQKPNYILGKSTVVAFDKVPLLNSIKNKISKILGDKGTNLVAEGNYYYDTTKCGIGFHGDGERKKVVGLRLGNSMPLEYQWFYMNKPVGERIKLNFEHGDIYFMSEKATGNDWKKKSIHTLRHAAGYKFI</sequence>
<dbReference type="SUPFAM" id="SSF51197">
    <property type="entry name" value="Clavaminate synthase-like"/>
    <property type="match status" value="1"/>
</dbReference>